<keyword evidence="3" id="KW-0176">Collagen</keyword>
<gene>
    <name evidence="3" type="ORF">GBAR_LOCUS25741</name>
</gene>
<dbReference type="AlphaFoldDB" id="A0AA35TDW4"/>
<protein>
    <submittedName>
        <fullName evidence="3">Collagen alpha-5(VI) chain</fullName>
    </submittedName>
</protein>
<keyword evidence="2" id="KW-0732">Signal</keyword>
<feature type="compositionally biased region" description="Low complexity" evidence="1">
    <location>
        <begin position="96"/>
        <end position="109"/>
    </location>
</feature>
<feature type="chain" id="PRO_5041216368" evidence="2">
    <location>
        <begin position="23"/>
        <end position="209"/>
    </location>
</feature>
<organism evidence="3 4">
    <name type="scientific">Geodia barretti</name>
    <name type="common">Barrett's horny sponge</name>
    <dbReference type="NCBI Taxonomy" id="519541"/>
    <lineage>
        <taxon>Eukaryota</taxon>
        <taxon>Metazoa</taxon>
        <taxon>Porifera</taxon>
        <taxon>Demospongiae</taxon>
        <taxon>Heteroscleromorpha</taxon>
        <taxon>Tetractinellida</taxon>
        <taxon>Astrophorina</taxon>
        <taxon>Geodiidae</taxon>
        <taxon>Geodia</taxon>
    </lineage>
</organism>
<evidence type="ECO:0000313" key="4">
    <source>
        <dbReference type="Proteomes" id="UP001174909"/>
    </source>
</evidence>
<dbReference type="Proteomes" id="UP001174909">
    <property type="component" value="Unassembled WGS sequence"/>
</dbReference>
<dbReference type="PANTHER" id="PTHR24637:SF421">
    <property type="entry name" value="CUTICLE COLLAGEN DPY-2"/>
    <property type="match status" value="1"/>
</dbReference>
<dbReference type="InterPro" id="IPR008160">
    <property type="entry name" value="Collagen"/>
</dbReference>
<evidence type="ECO:0000313" key="3">
    <source>
        <dbReference type="EMBL" id="CAI8046520.1"/>
    </source>
</evidence>
<dbReference type="GO" id="GO:0005581">
    <property type="term" value="C:collagen trimer"/>
    <property type="evidence" value="ECO:0007669"/>
    <property type="project" value="UniProtKB-KW"/>
</dbReference>
<feature type="signal peptide" evidence="2">
    <location>
        <begin position="1"/>
        <end position="22"/>
    </location>
</feature>
<keyword evidence="4" id="KW-1185">Reference proteome</keyword>
<feature type="compositionally biased region" description="Basic and acidic residues" evidence="1">
    <location>
        <begin position="81"/>
        <end position="95"/>
    </location>
</feature>
<reference evidence="3" key="1">
    <citation type="submission" date="2023-03" db="EMBL/GenBank/DDBJ databases">
        <authorList>
            <person name="Steffen K."/>
            <person name="Cardenas P."/>
        </authorList>
    </citation>
    <scope>NUCLEOTIDE SEQUENCE</scope>
</reference>
<accession>A0AA35TDW4</accession>
<feature type="region of interest" description="Disordered" evidence="1">
    <location>
        <begin position="40"/>
        <end position="109"/>
    </location>
</feature>
<sequence>MELPKCALILATILGAFSIYFAQNEGGSQKSVHQVEVLRGRDGRDGGRGPAGPPGPPGPTGTNGPQGERGLQGMLGPRGVNGEKGDHGDKGDRGDTGLTGPQGPLGAPGPLAMGGAVYVRWGRTVCPSGQGTELVYSGRAEGVDLITVGEVPTISVCQMILNTCSILVEHKEIATYMELNIDHILNRYKLLITTMFHVLCAMSQHGLHC</sequence>
<proteinExistence type="predicted"/>
<dbReference type="PANTHER" id="PTHR24637">
    <property type="entry name" value="COLLAGEN"/>
    <property type="match status" value="1"/>
</dbReference>
<dbReference type="Pfam" id="PF01391">
    <property type="entry name" value="Collagen"/>
    <property type="match status" value="1"/>
</dbReference>
<name>A0AA35TDW4_GEOBA</name>
<evidence type="ECO:0000256" key="1">
    <source>
        <dbReference type="SAM" id="MobiDB-lite"/>
    </source>
</evidence>
<dbReference type="EMBL" id="CASHTH010003569">
    <property type="protein sequence ID" value="CAI8046520.1"/>
    <property type="molecule type" value="Genomic_DNA"/>
</dbReference>
<comment type="caution">
    <text evidence="3">The sequence shown here is derived from an EMBL/GenBank/DDBJ whole genome shotgun (WGS) entry which is preliminary data.</text>
</comment>
<evidence type="ECO:0000256" key="2">
    <source>
        <dbReference type="SAM" id="SignalP"/>
    </source>
</evidence>